<keyword evidence="10" id="KW-0393">Immunoglobulin domain</keyword>
<dbReference type="Proteomes" id="UP001152622">
    <property type="component" value="Chromosome 24"/>
</dbReference>
<reference evidence="14" key="1">
    <citation type="journal article" date="2023" name="Science">
        <title>Genome structures resolve the early diversification of teleost fishes.</title>
        <authorList>
            <person name="Parey E."/>
            <person name="Louis A."/>
            <person name="Montfort J."/>
            <person name="Bouchez O."/>
            <person name="Roques C."/>
            <person name="Iampietro C."/>
            <person name="Lluch J."/>
            <person name="Castinel A."/>
            <person name="Donnadieu C."/>
            <person name="Desvignes T."/>
            <person name="Floi Bucao C."/>
            <person name="Jouanno E."/>
            <person name="Wen M."/>
            <person name="Mejri S."/>
            <person name="Dirks R."/>
            <person name="Jansen H."/>
            <person name="Henkel C."/>
            <person name="Chen W.J."/>
            <person name="Zahm M."/>
            <person name="Cabau C."/>
            <person name="Klopp C."/>
            <person name="Thompson A.W."/>
            <person name="Robinson-Rechavi M."/>
            <person name="Braasch I."/>
            <person name="Lecointre G."/>
            <person name="Bobe J."/>
            <person name="Postlethwait J.H."/>
            <person name="Berthelot C."/>
            <person name="Roest Crollius H."/>
            <person name="Guiguen Y."/>
        </authorList>
    </citation>
    <scope>NUCLEOTIDE SEQUENCE</scope>
    <source>
        <strain evidence="14">WJC10195</strain>
    </source>
</reference>
<evidence type="ECO:0000256" key="3">
    <source>
        <dbReference type="ARBA" id="ARBA00022692"/>
    </source>
</evidence>
<dbReference type="InterPro" id="IPR013783">
    <property type="entry name" value="Ig-like_fold"/>
</dbReference>
<dbReference type="GO" id="GO:0042130">
    <property type="term" value="P:negative regulation of T cell proliferation"/>
    <property type="evidence" value="ECO:0007669"/>
    <property type="project" value="TreeGrafter"/>
</dbReference>
<dbReference type="Pfam" id="PF22705">
    <property type="entry name" value="C2-set_3"/>
    <property type="match status" value="1"/>
</dbReference>
<dbReference type="InterPro" id="IPR013106">
    <property type="entry name" value="Ig_V-set"/>
</dbReference>
<keyword evidence="3 11" id="KW-0812">Transmembrane</keyword>
<dbReference type="OrthoDB" id="10055806at2759"/>
<evidence type="ECO:0000256" key="10">
    <source>
        <dbReference type="ARBA" id="ARBA00023319"/>
    </source>
</evidence>
<dbReference type="InterPro" id="IPR007110">
    <property type="entry name" value="Ig-like_dom"/>
</dbReference>
<dbReference type="PANTHER" id="PTHR25466">
    <property type="entry name" value="T-LYMPHOCYTE ACTIVATION ANTIGEN"/>
    <property type="match status" value="1"/>
</dbReference>
<accession>A0A9Q1IA89</accession>
<sequence>MFLLATVYAVLRFTESFEVTVPERRVLAVLGQPVVLGCGYTPEPSGSLDGLIVTWQRAEDDQVVHSFYFGQNQLALQSPNYKNRTTVYPTLLRAGNSSLRLDRVGPRDSGRYLCSVSGLQGIGKAEVHLEYAAFYAEPRLDILVLPSSVRLQFKSEGYPAPQVQWTHSTGQDLVSQEKLSGPREDGLIYLRTNVTLEDCGPGVNLNFTLRNTALGQVLQRPISCSLRVLERSTGSGRVVIGVVIPLLIALLACLGWAGFVYFRRKKNRESRTQMNSLQTP</sequence>
<dbReference type="GO" id="GO:0009897">
    <property type="term" value="C:external side of plasma membrane"/>
    <property type="evidence" value="ECO:0007669"/>
    <property type="project" value="TreeGrafter"/>
</dbReference>
<comment type="subcellular location">
    <subcellularLocation>
        <location evidence="1">Cell membrane</location>
        <topology evidence="1">Single-pass type I membrane protein</topology>
    </subcellularLocation>
</comment>
<dbReference type="Pfam" id="PF07686">
    <property type="entry name" value="V-set"/>
    <property type="match status" value="1"/>
</dbReference>
<dbReference type="GO" id="GO:0042102">
    <property type="term" value="P:positive regulation of T cell proliferation"/>
    <property type="evidence" value="ECO:0007669"/>
    <property type="project" value="TreeGrafter"/>
</dbReference>
<dbReference type="InterPro" id="IPR051713">
    <property type="entry name" value="T-cell_Activation_Regulation"/>
</dbReference>
<keyword evidence="8" id="KW-0675">Receptor</keyword>
<dbReference type="EMBL" id="JAINUF010000024">
    <property type="protein sequence ID" value="KAJ8333090.1"/>
    <property type="molecule type" value="Genomic_DNA"/>
</dbReference>
<keyword evidence="15" id="KW-1185">Reference proteome</keyword>
<dbReference type="SUPFAM" id="SSF48726">
    <property type="entry name" value="Immunoglobulin"/>
    <property type="match status" value="1"/>
</dbReference>
<evidence type="ECO:0000256" key="9">
    <source>
        <dbReference type="ARBA" id="ARBA00023180"/>
    </source>
</evidence>
<keyword evidence="9" id="KW-0325">Glycoprotein</keyword>
<keyword evidence="2" id="KW-1003">Cell membrane</keyword>
<dbReference type="InterPro" id="IPR053896">
    <property type="entry name" value="BTN3A2-like_Ig-C"/>
</dbReference>
<evidence type="ECO:0000256" key="4">
    <source>
        <dbReference type="ARBA" id="ARBA00022729"/>
    </source>
</evidence>
<evidence type="ECO:0000259" key="13">
    <source>
        <dbReference type="PROSITE" id="PS50835"/>
    </source>
</evidence>
<gene>
    <name evidence="14" type="ORF">SKAU_G00419860</name>
</gene>
<dbReference type="InterPro" id="IPR036179">
    <property type="entry name" value="Ig-like_dom_sf"/>
</dbReference>
<dbReference type="InterPro" id="IPR003599">
    <property type="entry name" value="Ig_sub"/>
</dbReference>
<evidence type="ECO:0000256" key="6">
    <source>
        <dbReference type="ARBA" id="ARBA00023136"/>
    </source>
</evidence>
<evidence type="ECO:0000313" key="14">
    <source>
        <dbReference type="EMBL" id="KAJ8333090.1"/>
    </source>
</evidence>
<dbReference type="GO" id="GO:0007166">
    <property type="term" value="P:cell surface receptor signaling pathway"/>
    <property type="evidence" value="ECO:0007669"/>
    <property type="project" value="TreeGrafter"/>
</dbReference>
<evidence type="ECO:0000313" key="15">
    <source>
        <dbReference type="Proteomes" id="UP001152622"/>
    </source>
</evidence>
<dbReference type="GO" id="GO:0006955">
    <property type="term" value="P:immune response"/>
    <property type="evidence" value="ECO:0007669"/>
    <property type="project" value="TreeGrafter"/>
</dbReference>
<dbReference type="CDD" id="cd00096">
    <property type="entry name" value="Ig"/>
    <property type="match status" value="1"/>
</dbReference>
<evidence type="ECO:0000256" key="12">
    <source>
        <dbReference type="SAM" id="SignalP"/>
    </source>
</evidence>
<evidence type="ECO:0000256" key="11">
    <source>
        <dbReference type="SAM" id="Phobius"/>
    </source>
</evidence>
<evidence type="ECO:0000256" key="2">
    <source>
        <dbReference type="ARBA" id="ARBA00022475"/>
    </source>
</evidence>
<feature type="signal peptide" evidence="12">
    <location>
        <begin position="1"/>
        <end position="16"/>
    </location>
</feature>
<evidence type="ECO:0000256" key="8">
    <source>
        <dbReference type="ARBA" id="ARBA00023170"/>
    </source>
</evidence>
<keyword evidence="5 11" id="KW-1133">Transmembrane helix</keyword>
<feature type="domain" description="Ig-like" evidence="13">
    <location>
        <begin position="15"/>
        <end position="130"/>
    </location>
</feature>
<dbReference type="Gene3D" id="2.60.40.10">
    <property type="entry name" value="Immunoglobulins"/>
    <property type="match status" value="2"/>
</dbReference>
<keyword evidence="4 12" id="KW-0732">Signal</keyword>
<dbReference type="SMART" id="SM00409">
    <property type="entry name" value="IG"/>
    <property type="match status" value="1"/>
</dbReference>
<protein>
    <recommendedName>
        <fullName evidence="13">Ig-like domain-containing protein</fullName>
    </recommendedName>
</protein>
<evidence type="ECO:0000256" key="1">
    <source>
        <dbReference type="ARBA" id="ARBA00004251"/>
    </source>
</evidence>
<dbReference type="GO" id="GO:0071222">
    <property type="term" value="P:cellular response to lipopolysaccharide"/>
    <property type="evidence" value="ECO:0007669"/>
    <property type="project" value="TreeGrafter"/>
</dbReference>
<evidence type="ECO:0000256" key="7">
    <source>
        <dbReference type="ARBA" id="ARBA00023157"/>
    </source>
</evidence>
<feature type="transmembrane region" description="Helical" evidence="11">
    <location>
        <begin position="238"/>
        <end position="262"/>
    </location>
</feature>
<keyword evidence="6 11" id="KW-0472">Membrane</keyword>
<organism evidence="14 15">
    <name type="scientific">Synaphobranchus kaupii</name>
    <name type="common">Kaup's arrowtooth eel</name>
    <dbReference type="NCBI Taxonomy" id="118154"/>
    <lineage>
        <taxon>Eukaryota</taxon>
        <taxon>Metazoa</taxon>
        <taxon>Chordata</taxon>
        <taxon>Craniata</taxon>
        <taxon>Vertebrata</taxon>
        <taxon>Euteleostomi</taxon>
        <taxon>Actinopterygii</taxon>
        <taxon>Neopterygii</taxon>
        <taxon>Teleostei</taxon>
        <taxon>Anguilliformes</taxon>
        <taxon>Synaphobranchidae</taxon>
        <taxon>Synaphobranchus</taxon>
    </lineage>
</organism>
<evidence type="ECO:0000256" key="5">
    <source>
        <dbReference type="ARBA" id="ARBA00022989"/>
    </source>
</evidence>
<dbReference type="GO" id="GO:0031295">
    <property type="term" value="P:T cell costimulation"/>
    <property type="evidence" value="ECO:0007669"/>
    <property type="project" value="TreeGrafter"/>
</dbReference>
<dbReference type="AlphaFoldDB" id="A0A9Q1IA89"/>
<proteinExistence type="predicted"/>
<comment type="caution">
    <text evidence="14">The sequence shown here is derived from an EMBL/GenBank/DDBJ whole genome shotgun (WGS) entry which is preliminary data.</text>
</comment>
<feature type="chain" id="PRO_5040333344" description="Ig-like domain-containing protein" evidence="12">
    <location>
        <begin position="17"/>
        <end position="280"/>
    </location>
</feature>
<dbReference type="FunFam" id="2.60.40.10:FF:000142">
    <property type="entry name" value="V-set domain-containing T-cell activation inhibitor 1"/>
    <property type="match status" value="1"/>
</dbReference>
<keyword evidence="7" id="KW-1015">Disulfide bond</keyword>
<name>A0A9Q1IA89_SYNKA</name>
<dbReference type="PROSITE" id="PS50835">
    <property type="entry name" value="IG_LIKE"/>
    <property type="match status" value="1"/>
</dbReference>
<dbReference type="PANTHER" id="PTHR25466:SF14">
    <property type="entry name" value="BUTYROPHILIN SUBFAMILY 2 MEMBER A2-LIKE-RELATED"/>
    <property type="match status" value="1"/>
</dbReference>